<proteinExistence type="predicted"/>
<dbReference type="HOGENOM" id="CLU_3290304_0_0_6"/>
<evidence type="ECO:0000313" key="1">
    <source>
        <dbReference type="EMBL" id="AEP29762.1"/>
    </source>
</evidence>
<gene>
    <name evidence="1" type="ordered locus">GNIT_1646</name>
</gene>
<evidence type="ECO:0000313" key="2">
    <source>
        <dbReference type="Proteomes" id="UP000009282"/>
    </source>
</evidence>
<organism evidence="1 2">
    <name type="scientific">Glaciecola nitratireducens (strain JCM 12485 / KCTC 12276 / FR1064)</name>
    <dbReference type="NCBI Taxonomy" id="1085623"/>
    <lineage>
        <taxon>Bacteria</taxon>
        <taxon>Pseudomonadati</taxon>
        <taxon>Pseudomonadota</taxon>
        <taxon>Gammaproteobacteria</taxon>
        <taxon>Alteromonadales</taxon>
        <taxon>Alteromonadaceae</taxon>
        <taxon>Brumicola</taxon>
    </lineage>
</organism>
<protein>
    <submittedName>
        <fullName evidence="1">Uncharacterized protein</fullName>
    </submittedName>
</protein>
<dbReference type="Proteomes" id="UP000009282">
    <property type="component" value="Chromosome"/>
</dbReference>
<dbReference type="KEGG" id="gni:GNIT_1646"/>
<dbReference type="EMBL" id="CP003060">
    <property type="protein sequence ID" value="AEP29762.1"/>
    <property type="molecule type" value="Genomic_DNA"/>
</dbReference>
<keyword evidence="2" id="KW-1185">Reference proteome</keyword>
<accession>G4QHD1</accession>
<reference evidence="1 2" key="1">
    <citation type="journal article" date="2011" name="J. Bacteriol.">
        <title>Complete genome sequence of seawater bacterium Glaciecola nitratireducens FR1064T.</title>
        <authorList>
            <person name="Bian F."/>
            <person name="Qin Q.L."/>
            <person name="Xie B.B."/>
            <person name="Shu Y.L."/>
            <person name="Zhang X.Y."/>
            <person name="Yu Y."/>
            <person name="Chen B."/>
            <person name="Chen X.L."/>
            <person name="Zhou B.C."/>
            <person name="Zhang Y.Z."/>
        </authorList>
    </citation>
    <scope>NUCLEOTIDE SEQUENCE [LARGE SCALE GENOMIC DNA]</scope>
    <source>
        <strain evidence="2">JCM 12485 / KCTC 12276 / FR1064</strain>
    </source>
</reference>
<name>G4QHD1_GLANF</name>
<sequence length="40" mass="4682">MPELNNKLFSVHALKAYLKQTLKPWLENIESSLLMKLLPE</sequence>
<dbReference type="AlphaFoldDB" id="G4QHD1"/>